<feature type="region of interest" description="Disordered" evidence="1">
    <location>
        <begin position="387"/>
        <end position="412"/>
    </location>
</feature>
<evidence type="ECO:0000256" key="1">
    <source>
        <dbReference type="SAM" id="MobiDB-lite"/>
    </source>
</evidence>
<dbReference type="InterPro" id="IPR008773">
    <property type="entry name" value="PhnI"/>
</dbReference>
<dbReference type="GO" id="GO:0019634">
    <property type="term" value="P:organic phosphonate metabolic process"/>
    <property type="evidence" value="ECO:0007669"/>
    <property type="project" value="InterPro"/>
</dbReference>
<dbReference type="EMBL" id="CABPRW010000003">
    <property type="protein sequence ID" value="VVD91268.1"/>
    <property type="molecule type" value="Genomic_DNA"/>
</dbReference>
<protein>
    <submittedName>
        <fullName evidence="2">Carbon-phosphorus lyase complex subunit PhnI</fullName>
    </submittedName>
</protein>
<proteinExistence type="predicted"/>
<dbReference type="RefSeq" id="WP_150599260.1">
    <property type="nucleotide sequence ID" value="NZ_CABPRW010000003.1"/>
</dbReference>
<organism evidence="2 3">
    <name type="scientific">Pandoraea fibrosis</name>
    <dbReference type="NCBI Taxonomy" id="1891094"/>
    <lineage>
        <taxon>Bacteria</taxon>
        <taxon>Pseudomonadati</taxon>
        <taxon>Pseudomonadota</taxon>
        <taxon>Betaproteobacteria</taxon>
        <taxon>Burkholderiales</taxon>
        <taxon>Burkholderiaceae</taxon>
        <taxon>Pandoraea</taxon>
    </lineage>
</organism>
<name>A0A5E4TX00_9BURK</name>
<dbReference type="Proteomes" id="UP000382577">
    <property type="component" value="Unassembled WGS sequence"/>
</dbReference>
<dbReference type="PIRSF" id="PIRSF007313">
    <property type="entry name" value="PhnI"/>
    <property type="match status" value="1"/>
</dbReference>
<dbReference type="GO" id="GO:0016829">
    <property type="term" value="F:lyase activity"/>
    <property type="evidence" value="ECO:0007669"/>
    <property type="project" value="UniProtKB-KW"/>
</dbReference>
<gene>
    <name evidence="2" type="ORF">PFI31113_01607</name>
</gene>
<sequence length="412" mass="44550">MYVAVKGGERAIEHSWDLLAKARRGNPEVPALSVAQIREQMRLAVSRVMSEGALYDETLAALAIKQAAGDLVEAIFLLRAYRTTLPRLCTSKPIDTASMRLSRRISATFKDVPGGQVLGATYDYTQRLLDFALLAEGEHAHGDGVPLSGEVDTAVRVVTHHAAHVDSHDAAIPQLPPLAATPRVTDILGRDGLLEALRTDGTDPEPHDLVHTPLFTPASRTARLQNLARGDEGFLLALGYSTQRGYGNDHPFAGEIRIGYVAVEIVPEELGFAIDIGEIAVTECQMVTQFGGNQDVPPQFTQGYGLAFGHNERKAMAMSLVDRALRTQELGDDATSPAQQQEFVLYHSDNVEASGFVQHLKLPHYVDFQAELALVRRLRAEHAAKYGTQAAGAPDGPHSSTSPAVQNTQEAA</sequence>
<reference evidence="2 3" key="1">
    <citation type="submission" date="2019-08" db="EMBL/GenBank/DDBJ databases">
        <authorList>
            <person name="Peeters C."/>
        </authorList>
    </citation>
    <scope>NUCLEOTIDE SEQUENCE [LARGE SCALE GENOMIC DNA]</scope>
    <source>
        <strain evidence="2 3">LMG 31113</strain>
    </source>
</reference>
<evidence type="ECO:0000313" key="3">
    <source>
        <dbReference type="Proteomes" id="UP000382577"/>
    </source>
</evidence>
<evidence type="ECO:0000313" key="2">
    <source>
        <dbReference type="EMBL" id="VVD91268.1"/>
    </source>
</evidence>
<accession>A0A5E4TX00</accession>
<dbReference type="AlphaFoldDB" id="A0A5E4TX00"/>
<feature type="compositionally biased region" description="Polar residues" evidence="1">
    <location>
        <begin position="398"/>
        <end position="412"/>
    </location>
</feature>
<dbReference type="Pfam" id="PF05861">
    <property type="entry name" value="PhnI"/>
    <property type="match status" value="1"/>
</dbReference>
<dbReference type="OrthoDB" id="9790536at2"/>
<keyword evidence="2" id="KW-0456">Lyase</keyword>